<feature type="binding site" evidence="5">
    <location>
        <position position="396"/>
    </location>
    <ligand>
        <name>substrate</name>
    </ligand>
</feature>
<dbReference type="SUPFAM" id="SSF50621">
    <property type="entry name" value="Alanine racemase C-terminal domain-like"/>
    <property type="match status" value="1"/>
</dbReference>
<dbReference type="InterPro" id="IPR029066">
    <property type="entry name" value="PLP-binding_barrel"/>
</dbReference>
<dbReference type="InterPro" id="IPR000183">
    <property type="entry name" value="Orn/DAP/Arg_de-COase"/>
</dbReference>
<dbReference type="UniPathway" id="UPA00034">
    <property type="reaction ID" value="UER00027"/>
</dbReference>
<evidence type="ECO:0000259" key="9">
    <source>
        <dbReference type="Pfam" id="PF02784"/>
    </source>
</evidence>
<feature type="binding site" evidence="5">
    <location>
        <begin position="296"/>
        <end position="299"/>
    </location>
    <ligand>
        <name>pyridoxal 5'-phosphate</name>
        <dbReference type="ChEBI" id="CHEBI:597326"/>
    </ligand>
</feature>
<dbReference type="Pfam" id="PF02784">
    <property type="entry name" value="Orn_Arg_deC_N"/>
    <property type="match status" value="1"/>
</dbReference>
<evidence type="ECO:0000256" key="8">
    <source>
        <dbReference type="RuleBase" id="RU003738"/>
    </source>
</evidence>
<keyword evidence="3 5" id="KW-0663">Pyridoxal phosphate</keyword>
<evidence type="ECO:0000256" key="5">
    <source>
        <dbReference type="HAMAP-Rule" id="MF_02120"/>
    </source>
</evidence>
<evidence type="ECO:0000256" key="2">
    <source>
        <dbReference type="ARBA" id="ARBA00022793"/>
    </source>
</evidence>
<feature type="binding site" evidence="5">
    <location>
        <position position="260"/>
    </location>
    <ligand>
        <name>pyridoxal 5'-phosphate</name>
        <dbReference type="ChEBI" id="CHEBI:597326"/>
    </ligand>
</feature>
<feature type="modified residue" description="N6-(pyridoxal phosphate)lysine" evidence="5 7">
    <location>
        <position position="82"/>
    </location>
</feature>
<comment type="cofactor">
    <cofactor evidence="1 5 7 8">
        <name>pyridoxal 5'-phosphate</name>
        <dbReference type="ChEBI" id="CHEBI:597326"/>
    </cofactor>
</comment>
<accession>A0A1H4ZYK6</accession>
<dbReference type="InterPro" id="IPR022644">
    <property type="entry name" value="De-COase2_N"/>
</dbReference>
<keyword evidence="2 5" id="KW-0210">Decarboxylase</keyword>
<sequence length="446" mass="47259">MATAVTNQIDFAPDDPSISELVSARPAFQATPLGLTLDDAPLRRLAERTGTPVYAYGLDTIDRLRAAFDALGIAPLIAYAVKANDTGGILACLARRGAGADVVSEGELVRAVRSGIKAKDIVFSGVGKRRDEFALALGFGIRQVNIESPAELDVLSDVARQMNVTARFAVRVNPDVDAGTHAKITTGRADSKFGMSQRDAMMLARGTALPNVQFVGFSVHIGSQITDITPFRAAFRAVAAMARTILAEGHDLRSLDLGGGIGISYRPGPSVSVESYADAVVSELGELARKVDIIIEPGRWIVGPSGILVTRVILEKENDGRRFVVVDAGMNDLMRPAMYGAWHGIVPVDCAVNTGLLSEAGVVGPVCESSDTFGKARLLPKFSPGDLVAILDAGAYGSVMSSTYNNRPAAAIALASRGEWVVARRRQTLDELMADDLSIPLVKEVD</sequence>
<dbReference type="InterPro" id="IPR009006">
    <property type="entry name" value="Ala_racemase/Decarboxylase_C"/>
</dbReference>
<feature type="binding site" evidence="5">
    <location>
        <position position="339"/>
    </location>
    <ligand>
        <name>substrate</name>
    </ligand>
</feature>
<protein>
    <recommendedName>
        <fullName evidence="5 6">Diaminopimelate decarboxylase</fullName>
        <shortName evidence="5">DAP decarboxylase</shortName>
        <shortName evidence="5">DAPDC</shortName>
        <ecNumber evidence="5 6">4.1.1.20</ecNumber>
    </recommendedName>
</protein>
<proteinExistence type="inferred from homology"/>
<dbReference type="NCBIfam" id="TIGR01048">
    <property type="entry name" value="lysA"/>
    <property type="match status" value="1"/>
</dbReference>
<dbReference type="Gene3D" id="3.20.20.10">
    <property type="entry name" value="Alanine racemase"/>
    <property type="match status" value="1"/>
</dbReference>
<organism evidence="10 11">
    <name type="scientific">Bradyrhizobium lablabi</name>
    <dbReference type="NCBI Taxonomy" id="722472"/>
    <lineage>
        <taxon>Bacteria</taxon>
        <taxon>Pseudomonadati</taxon>
        <taxon>Pseudomonadota</taxon>
        <taxon>Alphaproteobacteria</taxon>
        <taxon>Hyphomicrobiales</taxon>
        <taxon>Nitrobacteraceae</taxon>
        <taxon>Bradyrhizobium</taxon>
    </lineage>
</organism>
<dbReference type="GO" id="GO:0008836">
    <property type="term" value="F:diaminopimelate decarboxylase activity"/>
    <property type="evidence" value="ECO:0007669"/>
    <property type="project" value="UniProtKB-UniRule"/>
</dbReference>
<evidence type="ECO:0000256" key="3">
    <source>
        <dbReference type="ARBA" id="ARBA00022898"/>
    </source>
</evidence>
<evidence type="ECO:0000256" key="1">
    <source>
        <dbReference type="ARBA" id="ARBA00001933"/>
    </source>
</evidence>
<evidence type="ECO:0000313" key="10">
    <source>
        <dbReference type="EMBL" id="SED34594.1"/>
    </source>
</evidence>
<dbReference type="PRINTS" id="PR01179">
    <property type="entry name" value="ODADCRBXLASE"/>
</dbReference>
<feature type="binding site" evidence="5">
    <location>
        <position position="299"/>
    </location>
    <ligand>
        <name>substrate</name>
    </ligand>
</feature>
<evidence type="ECO:0000256" key="7">
    <source>
        <dbReference type="PIRSR" id="PIRSR600183-50"/>
    </source>
</evidence>
<dbReference type="OrthoDB" id="9802241at2"/>
<dbReference type="RefSeq" id="WP_074822070.1">
    <property type="nucleotide sequence ID" value="NZ_FNTI01000001.1"/>
</dbReference>
<dbReference type="FunFam" id="3.20.20.10:FF:000003">
    <property type="entry name" value="Diaminopimelate decarboxylase"/>
    <property type="match status" value="1"/>
</dbReference>
<gene>
    <name evidence="5" type="primary">lysA</name>
    <name evidence="10" type="ORF">SAMN05444171_3862</name>
</gene>
<evidence type="ECO:0000313" key="11">
    <source>
        <dbReference type="Proteomes" id="UP000183208"/>
    </source>
</evidence>
<dbReference type="InterPro" id="IPR002986">
    <property type="entry name" value="DAP_deCOOHase_LysA"/>
</dbReference>
<name>A0A1H4ZYK6_9BRAD</name>
<feature type="domain" description="Orn/DAP/Arg decarboxylase 2 N-terminal" evidence="9">
    <location>
        <begin position="64"/>
        <end position="302"/>
    </location>
</feature>
<keyword evidence="5" id="KW-0028">Amino-acid biosynthesis</keyword>
<keyword evidence="4 5" id="KW-0456">Lyase</keyword>
<dbReference type="EC" id="4.1.1.20" evidence="5 6"/>
<dbReference type="PANTHER" id="PTHR43727">
    <property type="entry name" value="DIAMINOPIMELATE DECARBOXYLASE"/>
    <property type="match status" value="1"/>
</dbReference>
<dbReference type="HAMAP" id="MF_02120">
    <property type="entry name" value="LysA"/>
    <property type="match status" value="1"/>
</dbReference>
<dbReference type="PRINTS" id="PR01181">
    <property type="entry name" value="DAPDCRBXLASE"/>
</dbReference>
<feature type="binding site" evidence="5">
    <location>
        <position position="368"/>
    </location>
    <ligand>
        <name>substrate</name>
    </ligand>
</feature>
<dbReference type="EMBL" id="FNTI01000001">
    <property type="protein sequence ID" value="SED34594.1"/>
    <property type="molecule type" value="Genomic_DNA"/>
</dbReference>
<comment type="catalytic activity">
    <reaction evidence="5 8">
        <text>meso-2,6-diaminopimelate + H(+) = L-lysine + CO2</text>
        <dbReference type="Rhea" id="RHEA:15101"/>
        <dbReference type="ChEBI" id="CHEBI:15378"/>
        <dbReference type="ChEBI" id="CHEBI:16526"/>
        <dbReference type="ChEBI" id="CHEBI:32551"/>
        <dbReference type="ChEBI" id="CHEBI:57791"/>
        <dbReference type="EC" id="4.1.1.20"/>
    </reaction>
</comment>
<comment type="pathway">
    <text evidence="5 8">Amino-acid biosynthesis; L-lysine biosynthesis via DAP pathway; L-lysine from DL-2,6-diaminopimelate: step 1/1.</text>
</comment>
<comment type="subunit">
    <text evidence="5">Homodimer.</text>
</comment>
<feature type="binding site" evidence="5">
    <location>
        <position position="396"/>
    </location>
    <ligand>
        <name>pyridoxal 5'-phosphate</name>
        <dbReference type="ChEBI" id="CHEBI:597326"/>
    </ligand>
</feature>
<evidence type="ECO:0000256" key="4">
    <source>
        <dbReference type="ARBA" id="ARBA00023239"/>
    </source>
</evidence>
<dbReference type="GO" id="GO:0030170">
    <property type="term" value="F:pyridoxal phosphate binding"/>
    <property type="evidence" value="ECO:0007669"/>
    <property type="project" value="UniProtKB-UniRule"/>
</dbReference>
<reference evidence="10 11" key="1">
    <citation type="submission" date="2016-10" db="EMBL/GenBank/DDBJ databases">
        <authorList>
            <person name="de Groot N.N."/>
        </authorList>
    </citation>
    <scope>NUCLEOTIDE SEQUENCE [LARGE SCALE GENOMIC DNA]</scope>
    <source>
        <strain evidence="10 11">GAS522</strain>
    </source>
</reference>
<dbReference type="CDD" id="cd06828">
    <property type="entry name" value="PLPDE_III_DapDC"/>
    <property type="match status" value="1"/>
</dbReference>
<dbReference type="SUPFAM" id="SSF51419">
    <property type="entry name" value="PLP-binding barrel"/>
    <property type="match status" value="1"/>
</dbReference>
<feature type="binding site" evidence="5">
    <location>
        <position position="335"/>
    </location>
    <ligand>
        <name>substrate</name>
    </ligand>
</feature>
<dbReference type="InterPro" id="IPR022653">
    <property type="entry name" value="De-COase2_pyr-phos_BS"/>
</dbReference>
<comment type="function">
    <text evidence="5">Specifically catalyzes the decarboxylation of meso-diaminopimelate (meso-DAP) to L-lysine.</text>
</comment>
<keyword evidence="5 8" id="KW-0457">Lysine biosynthesis</keyword>
<evidence type="ECO:0000256" key="6">
    <source>
        <dbReference type="NCBIfam" id="TIGR01048"/>
    </source>
</evidence>
<dbReference type="PANTHER" id="PTHR43727:SF2">
    <property type="entry name" value="GROUP IV DECARBOXYLASE"/>
    <property type="match status" value="1"/>
</dbReference>
<feature type="active site" description="Proton donor" evidence="7">
    <location>
        <position position="367"/>
    </location>
</feature>
<dbReference type="AlphaFoldDB" id="A0A1H4ZYK6"/>
<dbReference type="Gene3D" id="2.40.37.10">
    <property type="entry name" value="Lyase, Ornithine Decarboxylase, Chain A, domain 1"/>
    <property type="match status" value="1"/>
</dbReference>
<dbReference type="Proteomes" id="UP000183208">
    <property type="component" value="Unassembled WGS sequence"/>
</dbReference>
<dbReference type="GO" id="GO:0009089">
    <property type="term" value="P:lysine biosynthetic process via diaminopimelate"/>
    <property type="evidence" value="ECO:0007669"/>
    <property type="project" value="UniProtKB-UniRule"/>
</dbReference>
<comment type="similarity">
    <text evidence="5">Belongs to the Orn/Lys/Arg decarboxylase class-II family. LysA subfamily.</text>
</comment>
<dbReference type="PROSITE" id="PS00878">
    <property type="entry name" value="ODR_DC_2_1"/>
    <property type="match status" value="1"/>
</dbReference>